<reference evidence="2 3" key="1">
    <citation type="submission" date="2017-01" db="EMBL/GenBank/DDBJ databases">
        <authorList>
            <person name="Varghese N."/>
            <person name="Submissions S."/>
        </authorList>
    </citation>
    <scope>NUCLEOTIDE SEQUENCE [LARGE SCALE GENOMIC DNA]</scope>
    <source>
        <strain evidence="2 3">ATCC 35905</strain>
    </source>
</reference>
<feature type="transmembrane region" description="Helical" evidence="1">
    <location>
        <begin position="144"/>
        <end position="162"/>
    </location>
</feature>
<evidence type="ECO:0000313" key="2">
    <source>
        <dbReference type="EMBL" id="SIR13381.1"/>
    </source>
</evidence>
<dbReference type="PANTHER" id="PTHR35531:SF1">
    <property type="entry name" value="INNER MEMBRANE PROTEIN YBCI-RELATED"/>
    <property type="match status" value="1"/>
</dbReference>
<name>A0A8G2CLZ9_ACIRU</name>
<accession>A0A8G2CLZ9</accession>
<keyword evidence="1" id="KW-0472">Membrane</keyword>
<dbReference type="InterPro" id="IPR016956">
    <property type="entry name" value="YdjM"/>
</dbReference>
<comment type="caution">
    <text evidence="2">The sequence shown here is derived from an EMBL/GenBank/DDBJ whole genome shotgun (WGS) entry which is preliminary data.</text>
</comment>
<protein>
    <submittedName>
        <fullName evidence="2">Inner membrane protein</fullName>
    </submittedName>
</protein>
<feature type="transmembrane region" description="Helical" evidence="1">
    <location>
        <begin position="78"/>
        <end position="96"/>
    </location>
</feature>
<dbReference type="PANTHER" id="PTHR35531">
    <property type="entry name" value="INNER MEMBRANE PROTEIN YBCI-RELATED"/>
    <property type="match status" value="1"/>
</dbReference>
<dbReference type="Pfam" id="PF04307">
    <property type="entry name" value="YdjM"/>
    <property type="match status" value="1"/>
</dbReference>
<evidence type="ECO:0000313" key="3">
    <source>
        <dbReference type="Proteomes" id="UP000186308"/>
    </source>
</evidence>
<proteinExistence type="predicted"/>
<dbReference type="PIRSF" id="PIRSF030780">
    <property type="entry name" value="Md_memb_hyd_prd"/>
    <property type="match status" value="1"/>
</dbReference>
<dbReference type="AlphaFoldDB" id="A0A8G2CLZ9"/>
<dbReference type="InterPro" id="IPR007404">
    <property type="entry name" value="YdjM-like"/>
</dbReference>
<keyword evidence="3" id="KW-1185">Reference proteome</keyword>
<gene>
    <name evidence="2" type="ORF">SAMN05421828_11663</name>
</gene>
<keyword evidence="1" id="KW-1133">Transmembrane helix</keyword>
<dbReference type="Proteomes" id="UP000186308">
    <property type="component" value="Unassembled WGS sequence"/>
</dbReference>
<dbReference type="EMBL" id="FTNE01000016">
    <property type="protein sequence ID" value="SIR13381.1"/>
    <property type="molecule type" value="Genomic_DNA"/>
</dbReference>
<evidence type="ECO:0000256" key="1">
    <source>
        <dbReference type="SAM" id="Phobius"/>
    </source>
</evidence>
<sequence length="171" mass="18423">MHEHFDKTRMMAKSHVVVGIAAWVVAAPLLDRAPLDPIDLGLAIAGSLLPDIDHPQSWVGRRTRPVSTVIARSLGHRGITHSAIAVGGLVAALLWAGQRRDAVTALAIGYLSHLAADMLTPRGLRLAWPLRRSWGFPLCRTGSPAEALIVFGLVCGLAWWVVSDHILRIGS</sequence>
<organism evidence="2 3">
    <name type="scientific">Acidiphilium rubrum</name>
    <dbReference type="NCBI Taxonomy" id="526"/>
    <lineage>
        <taxon>Bacteria</taxon>
        <taxon>Pseudomonadati</taxon>
        <taxon>Pseudomonadota</taxon>
        <taxon>Alphaproteobacteria</taxon>
        <taxon>Acetobacterales</taxon>
        <taxon>Acidocellaceae</taxon>
        <taxon>Acidiphilium</taxon>
    </lineage>
</organism>
<keyword evidence="1" id="KW-0812">Transmembrane</keyword>